<gene>
    <name evidence="1" type="ORF">IAB06_07985</name>
</gene>
<protein>
    <submittedName>
        <fullName evidence="1">Uncharacterized protein</fullName>
    </submittedName>
</protein>
<name>A0A9D1SLL0_9FIRM</name>
<sequence length="155" mass="17444">MINYSFATREENTRQLKLVQVVEEVTGHSPHVVDFIFPSFDESVLTKILRENLDGTEWKFETGGDEAVTALFMLAPDDNLWGATRNTLIYLSLAGERSLLEVLEDVTSTDSQFTAEEYALCIWAKQILSVLATLKKQGLNEQEILKAADLKALFN</sequence>
<dbReference type="AlphaFoldDB" id="A0A9D1SLL0"/>
<reference evidence="1" key="1">
    <citation type="submission" date="2020-10" db="EMBL/GenBank/DDBJ databases">
        <authorList>
            <person name="Gilroy R."/>
        </authorList>
    </citation>
    <scope>NUCLEOTIDE SEQUENCE</scope>
    <source>
        <strain evidence="1">CHK160-1198</strain>
    </source>
</reference>
<accession>A0A9D1SLL0</accession>
<proteinExistence type="predicted"/>
<dbReference type="Proteomes" id="UP000824099">
    <property type="component" value="Unassembled WGS sequence"/>
</dbReference>
<evidence type="ECO:0000313" key="2">
    <source>
        <dbReference type="Proteomes" id="UP000824099"/>
    </source>
</evidence>
<reference evidence="1" key="2">
    <citation type="journal article" date="2021" name="PeerJ">
        <title>Extensive microbial diversity within the chicken gut microbiome revealed by metagenomics and culture.</title>
        <authorList>
            <person name="Gilroy R."/>
            <person name="Ravi A."/>
            <person name="Getino M."/>
            <person name="Pursley I."/>
            <person name="Horton D.L."/>
            <person name="Alikhan N.F."/>
            <person name="Baker D."/>
            <person name="Gharbi K."/>
            <person name="Hall N."/>
            <person name="Watson M."/>
            <person name="Adriaenssens E.M."/>
            <person name="Foster-Nyarko E."/>
            <person name="Jarju S."/>
            <person name="Secka A."/>
            <person name="Antonio M."/>
            <person name="Oren A."/>
            <person name="Chaudhuri R.R."/>
            <person name="La Ragione R."/>
            <person name="Hildebrand F."/>
            <person name="Pallen M.J."/>
        </authorList>
    </citation>
    <scope>NUCLEOTIDE SEQUENCE</scope>
    <source>
        <strain evidence="1">CHK160-1198</strain>
    </source>
</reference>
<dbReference type="EMBL" id="DVNI01000134">
    <property type="protein sequence ID" value="HIU64954.1"/>
    <property type="molecule type" value="Genomic_DNA"/>
</dbReference>
<comment type="caution">
    <text evidence="1">The sequence shown here is derived from an EMBL/GenBank/DDBJ whole genome shotgun (WGS) entry which is preliminary data.</text>
</comment>
<evidence type="ECO:0000313" key="1">
    <source>
        <dbReference type="EMBL" id="HIU64954.1"/>
    </source>
</evidence>
<organism evidence="1 2">
    <name type="scientific">Candidatus Avacidaminococcus intestinavium</name>
    <dbReference type="NCBI Taxonomy" id="2840684"/>
    <lineage>
        <taxon>Bacteria</taxon>
        <taxon>Bacillati</taxon>
        <taxon>Bacillota</taxon>
        <taxon>Negativicutes</taxon>
        <taxon>Acidaminococcales</taxon>
        <taxon>Acidaminococcaceae</taxon>
        <taxon>Acidaminococcaceae incertae sedis</taxon>
        <taxon>Candidatus Avacidaminococcus</taxon>
    </lineage>
</organism>